<evidence type="ECO:0000313" key="9">
    <source>
        <dbReference type="Proteomes" id="UP000677457"/>
    </source>
</evidence>
<keyword evidence="4" id="KW-0045">Antibiotic biosynthesis</keyword>
<dbReference type="Gene3D" id="3.60.130.10">
    <property type="entry name" value="Clavaminate synthase-like"/>
    <property type="match status" value="1"/>
</dbReference>
<comment type="caution">
    <text evidence="7">The sequence shown here is derived from an EMBL/GenBank/DDBJ whole genome shotgun (WGS) entry which is preliminary data.</text>
</comment>
<gene>
    <name evidence="7" type="ORF">FB564_2058</name>
    <name evidence="6" type="ORF">Sar04_38510</name>
</gene>
<dbReference type="SUPFAM" id="SSF51197">
    <property type="entry name" value="Clavaminate synthase-like"/>
    <property type="match status" value="1"/>
</dbReference>
<dbReference type="GO" id="GO:0017000">
    <property type="term" value="P:antibiotic biosynthetic process"/>
    <property type="evidence" value="ECO:0007669"/>
    <property type="project" value="UniProtKB-KW"/>
</dbReference>
<keyword evidence="2" id="KW-0560">Oxidoreductase</keyword>
<dbReference type="Proteomes" id="UP000677457">
    <property type="component" value="Unassembled WGS sequence"/>
</dbReference>
<evidence type="ECO:0000313" key="7">
    <source>
        <dbReference type="EMBL" id="TQL36922.1"/>
    </source>
</evidence>
<evidence type="ECO:0000313" key="8">
    <source>
        <dbReference type="Proteomes" id="UP000315983"/>
    </source>
</evidence>
<dbReference type="PANTHER" id="PTHR10696:SF56">
    <property type="entry name" value="TAUD_TFDA-LIKE DOMAIN-CONTAINING PROTEIN"/>
    <property type="match status" value="1"/>
</dbReference>
<dbReference type="InterPro" id="IPR050411">
    <property type="entry name" value="AlphaKG_dependent_hydroxylases"/>
</dbReference>
<dbReference type="GeneID" id="93771314"/>
<proteinExistence type="predicted"/>
<evidence type="ECO:0000313" key="6">
    <source>
        <dbReference type="EMBL" id="GIM87115.1"/>
    </source>
</evidence>
<protein>
    <submittedName>
        <fullName evidence="7">Alpha-ketoglutarate-dependent taurine dioxygenase</fullName>
    </submittedName>
</protein>
<dbReference type="InterPro" id="IPR042098">
    <property type="entry name" value="TauD-like_sf"/>
</dbReference>
<dbReference type="EMBL" id="VFOL01000001">
    <property type="protein sequence ID" value="TQL36922.1"/>
    <property type="molecule type" value="Genomic_DNA"/>
</dbReference>
<keyword evidence="7" id="KW-0223">Dioxygenase</keyword>
<dbReference type="PANTHER" id="PTHR10696">
    <property type="entry name" value="GAMMA-BUTYROBETAINE HYDROXYLASE-RELATED"/>
    <property type="match status" value="1"/>
</dbReference>
<evidence type="ECO:0000256" key="1">
    <source>
        <dbReference type="ARBA" id="ARBA00001954"/>
    </source>
</evidence>
<accession>A0A542XM60</accession>
<evidence type="ECO:0000256" key="3">
    <source>
        <dbReference type="ARBA" id="ARBA00023004"/>
    </source>
</evidence>
<evidence type="ECO:0000259" key="5">
    <source>
        <dbReference type="Pfam" id="PF02668"/>
    </source>
</evidence>
<sequence length="256" mass="28762">MGPIGNAEIASLSLAGLGTAVTESELVERAKRLLIHHGYIYVRDVPASFDYVVFAGKFGDVTPHHDGSLIWDVRPEAGMEDVYHSGNMQALAPHTEATEHQETPPRYLALWCVKSASGPGGETTLADGYQWLRSLGQADIVALSTHHYEWRSTDGFARKGLSFSARHPILEEVGTTPILRYCSKDVVPVLDGFQERILDSARRFFDQKHIAIKIDRNSLLLWDNWRMIHARNSFNDPERHLKRLLIAHRDEGSINV</sequence>
<dbReference type="Pfam" id="PF02668">
    <property type="entry name" value="TauD"/>
    <property type="match status" value="1"/>
</dbReference>
<dbReference type="AlphaFoldDB" id="A0A542XM60"/>
<evidence type="ECO:0000256" key="4">
    <source>
        <dbReference type="ARBA" id="ARBA00023194"/>
    </source>
</evidence>
<dbReference type="EMBL" id="BOQM01000030">
    <property type="protein sequence ID" value="GIM87115.1"/>
    <property type="molecule type" value="Genomic_DNA"/>
</dbReference>
<feature type="domain" description="TauD/TfdA-like" evidence="5">
    <location>
        <begin position="23"/>
        <end position="244"/>
    </location>
</feature>
<name>A0A542XM60_SALAC</name>
<comment type="cofactor">
    <cofactor evidence="1">
        <name>Fe(2+)</name>
        <dbReference type="ChEBI" id="CHEBI:29033"/>
    </cofactor>
</comment>
<dbReference type="GO" id="GO:0051213">
    <property type="term" value="F:dioxygenase activity"/>
    <property type="evidence" value="ECO:0007669"/>
    <property type="project" value="UniProtKB-KW"/>
</dbReference>
<dbReference type="Proteomes" id="UP000315983">
    <property type="component" value="Unassembled WGS sequence"/>
</dbReference>
<reference evidence="6 9" key="2">
    <citation type="submission" date="2021-03" db="EMBL/GenBank/DDBJ databases">
        <title>Whole genome shotgun sequence of Salinispora arenicola NBRC 105043.</title>
        <authorList>
            <person name="Komaki H."/>
            <person name="Tamura T."/>
        </authorList>
    </citation>
    <scope>NUCLEOTIDE SEQUENCE [LARGE SCALE GENOMIC DNA]</scope>
    <source>
        <strain evidence="6 9">NBRC 105043</strain>
    </source>
</reference>
<dbReference type="InterPro" id="IPR003819">
    <property type="entry name" value="TauD/TfdA-like"/>
</dbReference>
<keyword evidence="3" id="KW-0408">Iron</keyword>
<dbReference type="RefSeq" id="WP_142116352.1">
    <property type="nucleotide sequence ID" value="NZ_BOQM01000030.1"/>
</dbReference>
<evidence type="ECO:0000256" key="2">
    <source>
        <dbReference type="ARBA" id="ARBA00023002"/>
    </source>
</evidence>
<organism evidence="7 8">
    <name type="scientific">Salinispora arenicola</name>
    <dbReference type="NCBI Taxonomy" id="168697"/>
    <lineage>
        <taxon>Bacteria</taxon>
        <taxon>Bacillati</taxon>
        <taxon>Actinomycetota</taxon>
        <taxon>Actinomycetes</taxon>
        <taxon>Micromonosporales</taxon>
        <taxon>Micromonosporaceae</taxon>
        <taxon>Salinispora</taxon>
    </lineage>
</organism>
<keyword evidence="9" id="KW-1185">Reference proteome</keyword>
<reference evidence="7 8" key="1">
    <citation type="submission" date="2019-06" db="EMBL/GenBank/DDBJ databases">
        <title>Sequencing the genomes of 1000 actinobacteria strains.</title>
        <authorList>
            <person name="Klenk H.-P."/>
        </authorList>
    </citation>
    <scope>NUCLEOTIDE SEQUENCE [LARGE SCALE GENOMIC DNA]</scope>
    <source>
        <strain evidence="7 8">DSM 44819</strain>
    </source>
</reference>